<comment type="caution">
    <text evidence="6">The sequence shown here is derived from an EMBL/GenBank/DDBJ whole genome shotgun (WGS) entry which is preliminary data.</text>
</comment>
<evidence type="ECO:0000313" key="7">
    <source>
        <dbReference type="Proteomes" id="UP001500368"/>
    </source>
</evidence>
<dbReference type="EMBL" id="BAABLW010000005">
    <property type="protein sequence ID" value="GAA4916669.1"/>
    <property type="molecule type" value="Genomic_DNA"/>
</dbReference>
<feature type="region of interest" description="Disordered" evidence="3">
    <location>
        <begin position="1"/>
        <end position="24"/>
    </location>
</feature>
<comment type="similarity">
    <text evidence="1 2">Belongs to the peptidase A24 family.</text>
</comment>
<dbReference type="RefSeq" id="WP_345476975.1">
    <property type="nucleotide sequence ID" value="NZ_BAABLW010000005.1"/>
</dbReference>
<dbReference type="Pfam" id="PF01478">
    <property type="entry name" value="Peptidase_A24"/>
    <property type="match status" value="1"/>
</dbReference>
<dbReference type="InterPro" id="IPR014032">
    <property type="entry name" value="Peptidase_A24A_bac"/>
</dbReference>
<feature type="domain" description="Prepilin type IV endopeptidase peptidase" evidence="5">
    <location>
        <begin position="66"/>
        <end position="172"/>
    </location>
</feature>
<sequence length="209" mass="21429">MSEQQSAPPVQAEAPNQERSSGRLMADGPAGPRFWVPTVAISVVLTAAALALSRESWPATAALGLFAASSGLLGAIDIREHRLPDVITKPLALACAVLLTAAAWMTGDWGRLGVAGACAAAATAVFFILFVLGQGQLGFGDVKLMLSLGLVLGWQGPTVLIISITLGLILALVSGVVMIVLGKLAGLRAHLALGPYLLIGALLLAILTY</sequence>
<dbReference type="Gene3D" id="1.20.120.1220">
    <property type="match status" value="1"/>
</dbReference>
<dbReference type="PANTHER" id="PTHR30487:SF0">
    <property type="entry name" value="PREPILIN LEADER PEPTIDASE_N-METHYLTRANSFERASE-RELATED"/>
    <property type="match status" value="1"/>
</dbReference>
<dbReference type="InterPro" id="IPR050882">
    <property type="entry name" value="Prepilin_peptidase/N-MTase"/>
</dbReference>
<evidence type="ECO:0000259" key="5">
    <source>
        <dbReference type="Pfam" id="PF01478"/>
    </source>
</evidence>
<keyword evidence="4" id="KW-0812">Transmembrane</keyword>
<feature type="transmembrane region" description="Helical" evidence="4">
    <location>
        <begin position="189"/>
        <end position="207"/>
    </location>
</feature>
<dbReference type="PANTHER" id="PTHR30487">
    <property type="entry name" value="TYPE 4 PREPILIN-LIKE PROTEINS LEADER PEPTIDE-PROCESSING ENZYME"/>
    <property type="match status" value="1"/>
</dbReference>
<keyword evidence="4" id="KW-1133">Transmembrane helix</keyword>
<protein>
    <recommendedName>
        <fullName evidence="5">Prepilin type IV endopeptidase peptidase domain-containing protein</fullName>
    </recommendedName>
</protein>
<reference evidence="7" key="1">
    <citation type="journal article" date="2019" name="Int. J. Syst. Evol. Microbiol.">
        <title>The Global Catalogue of Microorganisms (GCM) 10K type strain sequencing project: providing services to taxonomists for standard genome sequencing and annotation.</title>
        <authorList>
            <consortium name="The Broad Institute Genomics Platform"/>
            <consortium name="The Broad Institute Genome Sequencing Center for Infectious Disease"/>
            <person name="Wu L."/>
            <person name="Ma J."/>
        </authorList>
    </citation>
    <scope>NUCLEOTIDE SEQUENCE [LARGE SCALE GENOMIC DNA]</scope>
    <source>
        <strain evidence="7">JCM 19129</strain>
    </source>
</reference>
<organism evidence="6 7">
    <name type="scientific">Nesterenkonia rhizosphaerae</name>
    <dbReference type="NCBI Taxonomy" id="1348272"/>
    <lineage>
        <taxon>Bacteria</taxon>
        <taxon>Bacillati</taxon>
        <taxon>Actinomycetota</taxon>
        <taxon>Actinomycetes</taxon>
        <taxon>Micrococcales</taxon>
        <taxon>Micrococcaceae</taxon>
        <taxon>Nesterenkonia</taxon>
    </lineage>
</organism>
<feature type="transmembrane region" description="Helical" evidence="4">
    <location>
        <begin position="159"/>
        <end position="182"/>
    </location>
</feature>
<dbReference type="Proteomes" id="UP001500368">
    <property type="component" value="Unassembled WGS sequence"/>
</dbReference>
<dbReference type="InterPro" id="IPR000045">
    <property type="entry name" value="Prepilin_IV_endopep_pep"/>
</dbReference>
<keyword evidence="7" id="KW-1185">Reference proteome</keyword>
<keyword evidence="4" id="KW-0472">Membrane</keyword>
<evidence type="ECO:0000256" key="4">
    <source>
        <dbReference type="SAM" id="Phobius"/>
    </source>
</evidence>
<evidence type="ECO:0000256" key="3">
    <source>
        <dbReference type="SAM" id="MobiDB-lite"/>
    </source>
</evidence>
<name>A0ABP9FX78_9MICC</name>
<feature type="transmembrane region" description="Helical" evidence="4">
    <location>
        <begin position="59"/>
        <end position="78"/>
    </location>
</feature>
<dbReference type="PRINTS" id="PR00864">
    <property type="entry name" value="PREPILNPTASE"/>
</dbReference>
<feature type="transmembrane region" description="Helical" evidence="4">
    <location>
        <begin position="114"/>
        <end position="139"/>
    </location>
</feature>
<feature type="transmembrane region" description="Helical" evidence="4">
    <location>
        <begin position="90"/>
        <end position="107"/>
    </location>
</feature>
<proteinExistence type="inferred from homology"/>
<feature type="transmembrane region" description="Helical" evidence="4">
    <location>
        <begin position="34"/>
        <end position="52"/>
    </location>
</feature>
<evidence type="ECO:0000256" key="2">
    <source>
        <dbReference type="RuleBase" id="RU003793"/>
    </source>
</evidence>
<accession>A0ABP9FX78</accession>
<gene>
    <name evidence="6" type="ORF">GCM10025790_10010</name>
</gene>
<evidence type="ECO:0000313" key="6">
    <source>
        <dbReference type="EMBL" id="GAA4916669.1"/>
    </source>
</evidence>
<evidence type="ECO:0000256" key="1">
    <source>
        <dbReference type="ARBA" id="ARBA00005801"/>
    </source>
</evidence>